<evidence type="ECO:0000313" key="1">
    <source>
        <dbReference type="EMBL" id="MBE9065336.1"/>
    </source>
</evidence>
<organism evidence="1 2">
    <name type="scientific">Leptolyngbya cf. ectocarpi LEGE 11479</name>
    <dbReference type="NCBI Taxonomy" id="1828722"/>
    <lineage>
        <taxon>Bacteria</taxon>
        <taxon>Bacillati</taxon>
        <taxon>Cyanobacteriota</taxon>
        <taxon>Cyanophyceae</taxon>
        <taxon>Leptolyngbyales</taxon>
        <taxon>Leptolyngbyaceae</taxon>
        <taxon>Leptolyngbya group</taxon>
        <taxon>Leptolyngbya</taxon>
    </lineage>
</organism>
<evidence type="ECO:0000313" key="2">
    <source>
        <dbReference type="Proteomes" id="UP000615026"/>
    </source>
</evidence>
<dbReference type="Proteomes" id="UP000615026">
    <property type="component" value="Unassembled WGS sequence"/>
</dbReference>
<reference evidence="1" key="1">
    <citation type="submission" date="2020-10" db="EMBL/GenBank/DDBJ databases">
        <authorList>
            <person name="Castelo-Branco R."/>
            <person name="Eusebio N."/>
            <person name="Adriana R."/>
            <person name="Vieira A."/>
            <person name="Brugerolle De Fraissinette N."/>
            <person name="Rezende De Castro R."/>
            <person name="Schneider M.P."/>
            <person name="Vasconcelos V."/>
            <person name="Leao P.N."/>
        </authorList>
    </citation>
    <scope>NUCLEOTIDE SEQUENCE</scope>
    <source>
        <strain evidence="1">LEGE 11479</strain>
    </source>
</reference>
<gene>
    <name evidence="1" type="ORF">IQ260_01575</name>
</gene>
<proteinExistence type="predicted"/>
<dbReference type="EMBL" id="JADEXP010000005">
    <property type="protein sequence ID" value="MBE9065336.1"/>
    <property type="molecule type" value="Genomic_DNA"/>
</dbReference>
<comment type="caution">
    <text evidence="1">The sequence shown here is derived from an EMBL/GenBank/DDBJ whole genome shotgun (WGS) entry which is preliminary data.</text>
</comment>
<dbReference type="AlphaFoldDB" id="A0A928ZSK3"/>
<dbReference type="RefSeq" id="WP_193990206.1">
    <property type="nucleotide sequence ID" value="NZ_JADEXP010000005.1"/>
</dbReference>
<protein>
    <submittedName>
        <fullName evidence="1">Uncharacterized protein</fullName>
    </submittedName>
</protein>
<accession>A0A928ZSK3</accession>
<keyword evidence="2" id="KW-1185">Reference proteome</keyword>
<dbReference type="PROSITE" id="PS51257">
    <property type="entry name" value="PROKAR_LIPOPROTEIN"/>
    <property type="match status" value="1"/>
</dbReference>
<name>A0A928ZSK3_LEPEC</name>
<sequence>MISRFQKLDSRLTLAGSVQHLVMAALPVLSLSGCLAMASQLSSLRPVSALVPHIMVRAVAADALIEQVQKRLAPGHPLETETISVGGLGPVRLGMTIQEAANAAQVSFVVAPLTQSPECKYYLPEVFNPEKAMPTAPIDGIGLMVVNDQVIRIDIWPDSSVKTISGLGIGSTRAEVEAAYDAKIEVTPRPYTKGNYLTLTPDASGSNLYSLVFETDDSDRVTQFRAGQLPAVTWTEGCS</sequence>